<feature type="region of interest" description="Disordered" evidence="1">
    <location>
        <begin position="843"/>
        <end position="867"/>
    </location>
</feature>
<reference evidence="2" key="1">
    <citation type="submission" date="2023-04" db="EMBL/GenBank/DDBJ databases">
        <title>Black Yeasts Isolated from many extreme environments.</title>
        <authorList>
            <person name="Coleine C."/>
            <person name="Stajich J.E."/>
            <person name="Selbmann L."/>
        </authorList>
    </citation>
    <scope>NUCLEOTIDE SEQUENCE</scope>
    <source>
        <strain evidence="2">CCFEE 5312</strain>
    </source>
</reference>
<feature type="compositionally biased region" description="Low complexity" evidence="1">
    <location>
        <begin position="106"/>
        <end position="115"/>
    </location>
</feature>
<protein>
    <submittedName>
        <fullName evidence="2">Uncharacterized protein</fullName>
    </submittedName>
</protein>
<dbReference type="AlphaFoldDB" id="A0AAJ0GJQ0"/>
<organism evidence="2 3">
    <name type="scientific">Extremus antarcticus</name>
    <dbReference type="NCBI Taxonomy" id="702011"/>
    <lineage>
        <taxon>Eukaryota</taxon>
        <taxon>Fungi</taxon>
        <taxon>Dikarya</taxon>
        <taxon>Ascomycota</taxon>
        <taxon>Pezizomycotina</taxon>
        <taxon>Dothideomycetes</taxon>
        <taxon>Dothideomycetidae</taxon>
        <taxon>Mycosphaerellales</taxon>
        <taxon>Extremaceae</taxon>
        <taxon>Extremus</taxon>
    </lineage>
</organism>
<evidence type="ECO:0000256" key="1">
    <source>
        <dbReference type="SAM" id="MobiDB-lite"/>
    </source>
</evidence>
<comment type="caution">
    <text evidence="2">The sequence shown here is derived from an EMBL/GenBank/DDBJ whole genome shotgun (WGS) entry which is preliminary data.</text>
</comment>
<feature type="region of interest" description="Disordered" evidence="1">
    <location>
        <begin position="791"/>
        <end position="823"/>
    </location>
</feature>
<feature type="region of interest" description="Disordered" evidence="1">
    <location>
        <begin position="509"/>
        <end position="537"/>
    </location>
</feature>
<feature type="compositionally biased region" description="Low complexity" evidence="1">
    <location>
        <begin position="24"/>
        <end position="33"/>
    </location>
</feature>
<feature type="compositionally biased region" description="Polar residues" evidence="1">
    <location>
        <begin position="722"/>
        <end position="732"/>
    </location>
</feature>
<feature type="region of interest" description="Disordered" evidence="1">
    <location>
        <begin position="368"/>
        <end position="389"/>
    </location>
</feature>
<feature type="compositionally biased region" description="Polar residues" evidence="1">
    <location>
        <begin position="291"/>
        <end position="307"/>
    </location>
</feature>
<feature type="compositionally biased region" description="Polar residues" evidence="1">
    <location>
        <begin position="316"/>
        <end position="326"/>
    </location>
</feature>
<feature type="compositionally biased region" description="Polar residues" evidence="1">
    <location>
        <begin position="509"/>
        <end position="522"/>
    </location>
</feature>
<feature type="compositionally biased region" description="Low complexity" evidence="1">
    <location>
        <begin position="629"/>
        <end position="640"/>
    </location>
</feature>
<feature type="compositionally biased region" description="Low complexity" evidence="1">
    <location>
        <begin position="688"/>
        <end position="706"/>
    </location>
</feature>
<accession>A0AAJ0GJQ0</accession>
<proteinExistence type="predicted"/>
<feature type="compositionally biased region" description="Polar residues" evidence="1">
    <location>
        <begin position="249"/>
        <end position="267"/>
    </location>
</feature>
<feature type="region of interest" description="Disordered" evidence="1">
    <location>
        <begin position="17"/>
        <end position="63"/>
    </location>
</feature>
<feature type="compositionally biased region" description="Low complexity" evidence="1">
    <location>
        <begin position="216"/>
        <end position="226"/>
    </location>
</feature>
<feature type="region of interest" description="Disordered" evidence="1">
    <location>
        <begin position="620"/>
        <end position="745"/>
    </location>
</feature>
<keyword evidence="3" id="KW-1185">Reference proteome</keyword>
<feature type="compositionally biased region" description="Low complexity" evidence="1">
    <location>
        <begin position="793"/>
        <end position="803"/>
    </location>
</feature>
<evidence type="ECO:0000313" key="3">
    <source>
        <dbReference type="Proteomes" id="UP001271007"/>
    </source>
</evidence>
<dbReference type="EMBL" id="JAWDJX010000001">
    <property type="protein sequence ID" value="KAK3058912.1"/>
    <property type="molecule type" value="Genomic_DNA"/>
</dbReference>
<dbReference type="Proteomes" id="UP001271007">
    <property type="component" value="Unassembled WGS sequence"/>
</dbReference>
<sequence length="902" mass="99079">MSFFNQQEYLDDLKESEEMVVKHSAPPLSLSSSPERRHMLNRLADIPEATPGPNAFAQQAARVDKHRLDSNAFYQQEVQKRLATPPTIAHPALRQRSMSDPPTPPRLSSSTTMSPFINASRPNEYSPPLKLVPSDDYLAEPTERGFIEERHEQILHEQSGSGAERTPVFVTTSTFAKSAGTPKTRAEKQKEVTIAELPTKTPKRSILEKLRLNTSFRSSPSSIPLSTYGAPPGTDAIDHVPVKAKAVLGTTSPTKKSRTSFGSSPSKLNIPRSPSKRKGLFSRKTSGFEESMTSRTSRTKSALSSRSIESDPPPLTASTVTKTPPTAFSDPSHYSYSYKTARVVSQPRSEQGADVRKCSIARSQSLRYFDHGVPPTPPTKDTPPEEKAKREAALAKKSSRLPFHDTQTTPSKEAVGFVSTNDRLSPTKFGSYGNRDVPTLVTKPSMYSLHASVVPTMSEATTFEEMKARIDGLGLEGFNMPPENMRTPKQGAVYSPSIYSTEWNVRPSSAFASTSPSVQQAARHTKQPSDKSKSSSSGAEIILVYPELAKDPSYSDITPSAVNAKNGRGREHLEAILPLHGRTHARDHSSDSRQSYDSLIFAHHVDEDLDKHVSVYGSPTSFSHPSAAPSPLYTLPTTTYKPPPRKSSRQNFLTPEPAARVQNGCGLGISRTNSTSPSRRNELFDNAPTIPIHTPTTSTRTSSPKSNAGLRRSISPERGLRNSYTDNTTNVDPQKPSPKKAKSPAVDKLDKMLELLNHLHERNYEISTMRDEMRASNARLGERLAAIETLQRASPVPSSTTSASDDHAYAAEEGEGQSGESKRVSTAVAHDFYRAVRQHEAKGEEGVWDLHSDEEGEEDTGKENVELSRKDTIAELRETNSRLLEMVSGFAERIQSLERSKG</sequence>
<gene>
    <name evidence="2" type="ORF">LTR09_000477</name>
</gene>
<feature type="region of interest" description="Disordered" evidence="1">
    <location>
        <begin position="75"/>
        <end position="135"/>
    </location>
</feature>
<feature type="region of interest" description="Disordered" evidence="1">
    <location>
        <begin position="216"/>
        <end position="333"/>
    </location>
</feature>
<name>A0AAJ0GJQ0_9PEZI</name>
<evidence type="ECO:0000313" key="2">
    <source>
        <dbReference type="EMBL" id="KAK3058912.1"/>
    </source>
</evidence>